<dbReference type="InterPro" id="IPR029063">
    <property type="entry name" value="SAM-dependent_MTases_sf"/>
</dbReference>
<evidence type="ECO:0008006" key="3">
    <source>
        <dbReference type="Google" id="ProtNLM"/>
    </source>
</evidence>
<accession>A0ABD7X5W4</accession>
<dbReference type="EMBL" id="CP118739">
    <property type="protein sequence ID" value="WEA56793.1"/>
    <property type="molecule type" value="Genomic_DNA"/>
</dbReference>
<protein>
    <recommendedName>
        <fullName evidence="3">Sugar-phospahte nucleotidyltransferase</fullName>
    </recommendedName>
</protein>
<reference evidence="1 2" key="1">
    <citation type="submission" date="2023-02" db="EMBL/GenBank/DDBJ databases">
        <title>Comparative genomics and fermentation flavor characterization of five lactic acid bacteria reveal flavor biosynthesis metabolic pathways in fermented muskmelon puree.</title>
        <authorList>
            <person name="Yuan L."/>
            <person name="Li M."/>
            <person name="Xu X."/>
            <person name="Lao F."/>
            <person name="Wu J."/>
        </authorList>
    </citation>
    <scope>NUCLEOTIDE SEQUENCE [LARGE SCALE GENOMIC DNA]</scope>
    <source>
        <strain evidence="1 2">Ca-4</strain>
    </source>
</reference>
<gene>
    <name evidence="1" type="ORF">PWB86_06245</name>
</gene>
<name>A0ABD7X5W4_PEDPE</name>
<evidence type="ECO:0000313" key="2">
    <source>
        <dbReference type="Proteomes" id="UP001214131"/>
    </source>
</evidence>
<dbReference type="Proteomes" id="UP001214131">
    <property type="component" value="Chromosome"/>
</dbReference>
<dbReference type="PROSITE" id="PS00092">
    <property type="entry name" value="N6_MTASE"/>
    <property type="match status" value="1"/>
</dbReference>
<dbReference type="InterPro" id="IPR002052">
    <property type="entry name" value="DNA_methylase_N6_adenine_CS"/>
</dbReference>
<organism evidence="1 2">
    <name type="scientific">Pediococcus pentosaceus</name>
    <dbReference type="NCBI Taxonomy" id="1255"/>
    <lineage>
        <taxon>Bacteria</taxon>
        <taxon>Bacillati</taxon>
        <taxon>Bacillota</taxon>
        <taxon>Bacilli</taxon>
        <taxon>Lactobacillales</taxon>
        <taxon>Lactobacillaceae</taxon>
        <taxon>Pediococcus</taxon>
    </lineage>
</organism>
<evidence type="ECO:0000313" key="1">
    <source>
        <dbReference type="EMBL" id="WEA56793.1"/>
    </source>
</evidence>
<sequence>MQRQKAKSDEWYTPRSAVEAIVPYLKNFKTIWCPFDTTESNYVKVLEENGFNVIHTHIDDGQDFFSTIVPECDAIVSNPPYSIKDDILERLFTLQKPFAMLLNVYGLYDNKRRFELLKENPVNHLYIYPRVKFFNDEKGLSTSSPTYQSAYVCYGMLDHQIELTKVP</sequence>
<dbReference type="AlphaFoldDB" id="A0ABD7X5W4"/>
<dbReference type="RefSeq" id="WP_275000522.1">
    <property type="nucleotide sequence ID" value="NZ_CP118739.1"/>
</dbReference>
<proteinExistence type="predicted"/>
<dbReference type="SUPFAM" id="SSF53335">
    <property type="entry name" value="S-adenosyl-L-methionine-dependent methyltransferases"/>
    <property type="match status" value="1"/>
</dbReference>